<evidence type="ECO:0000256" key="1">
    <source>
        <dbReference type="SAM" id="MobiDB-lite"/>
    </source>
</evidence>
<reference evidence="2 3" key="1">
    <citation type="submission" date="2018-11" db="EMBL/GenBank/DDBJ databases">
        <authorList>
            <consortium name="Pathogen Informatics"/>
        </authorList>
    </citation>
    <scope>NUCLEOTIDE SEQUENCE [LARGE SCALE GENOMIC DNA]</scope>
</reference>
<reference evidence="4" key="2">
    <citation type="submission" date="2019-09" db="UniProtKB">
        <authorList>
            <consortium name="WormBaseParasite"/>
        </authorList>
    </citation>
    <scope>IDENTIFICATION</scope>
</reference>
<evidence type="ECO:0000313" key="2">
    <source>
        <dbReference type="EMBL" id="VDO68482.1"/>
    </source>
</evidence>
<sequence length="208" mass="22885">MSREHETTIIIFGLVSPSLTIGKAMEVASSSTICMLGGYGFTGERLTECQLSPSVTEKGSYFEAAGRARRKTDGGMPPMTLRADSAGEQHATTFRLLKERRPTSTCSVAPSWKTSPDHCTSVVWVQFVGGARPLRWCKAHPEAKYVGKKNAPRVGERERLLGSDGRQGKEIHTEPADDVKVHKHHVGRRNDHEETEALQRTTATEKAV</sequence>
<evidence type="ECO:0000313" key="3">
    <source>
        <dbReference type="Proteomes" id="UP000050761"/>
    </source>
</evidence>
<dbReference type="EMBL" id="UZAH01025674">
    <property type="protein sequence ID" value="VDO68482.1"/>
    <property type="molecule type" value="Genomic_DNA"/>
</dbReference>
<accession>A0A3P8B989</accession>
<feature type="compositionally biased region" description="Polar residues" evidence="1">
    <location>
        <begin position="198"/>
        <end position="208"/>
    </location>
</feature>
<feature type="compositionally biased region" description="Basic and acidic residues" evidence="1">
    <location>
        <begin position="188"/>
        <end position="197"/>
    </location>
</feature>
<gene>
    <name evidence="2" type="ORF">HPBE_LOCUS6487</name>
</gene>
<name>A0A3P8B989_HELPZ</name>
<dbReference type="Proteomes" id="UP000050761">
    <property type="component" value="Unassembled WGS sequence"/>
</dbReference>
<dbReference type="WBParaSite" id="HPBE_0000648601-mRNA-1">
    <property type="protein sequence ID" value="HPBE_0000648601-mRNA-1"/>
    <property type="gene ID" value="HPBE_0000648601"/>
</dbReference>
<feature type="compositionally biased region" description="Basic and acidic residues" evidence="1">
    <location>
        <begin position="156"/>
        <end position="180"/>
    </location>
</feature>
<proteinExistence type="predicted"/>
<feature type="region of interest" description="Disordered" evidence="1">
    <location>
        <begin position="156"/>
        <end position="208"/>
    </location>
</feature>
<protein>
    <submittedName>
        <fullName evidence="2 4">Uncharacterized protein</fullName>
    </submittedName>
</protein>
<dbReference type="AlphaFoldDB" id="A0A3P8B989"/>
<evidence type="ECO:0000313" key="4">
    <source>
        <dbReference type="WBParaSite" id="HPBE_0000648601-mRNA-1"/>
    </source>
</evidence>
<organism evidence="2">
    <name type="scientific">Heligmosomoides polygyrus</name>
    <name type="common">Parasitic roundworm</name>
    <dbReference type="NCBI Taxonomy" id="6339"/>
    <lineage>
        <taxon>Eukaryota</taxon>
        <taxon>Metazoa</taxon>
        <taxon>Ecdysozoa</taxon>
        <taxon>Nematoda</taxon>
        <taxon>Chromadorea</taxon>
        <taxon>Rhabditida</taxon>
        <taxon>Rhabditina</taxon>
        <taxon>Rhabditomorpha</taxon>
        <taxon>Strongyloidea</taxon>
        <taxon>Heligmosomidae</taxon>
        <taxon>Heligmosomoides</taxon>
    </lineage>
</organism>
<keyword evidence="3" id="KW-1185">Reference proteome</keyword>